<dbReference type="InterPro" id="IPR029068">
    <property type="entry name" value="Glyas_Bleomycin-R_OHBP_Dase"/>
</dbReference>
<comment type="caution">
    <text evidence="2">The sequence shown here is derived from an EMBL/GenBank/DDBJ whole genome shotgun (WGS) entry which is preliminary data.</text>
</comment>
<dbReference type="PANTHER" id="PTHR21366">
    <property type="entry name" value="GLYOXALASE FAMILY PROTEIN"/>
    <property type="match status" value="1"/>
</dbReference>
<dbReference type="PROSITE" id="PS51819">
    <property type="entry name" value="VOC"/>
    <property type="match status" value="1"/>
</dbReference>
<dbReference type="PANTHER" id="PTHR21366:SF14">
    <property type="entry name" value="GLYOXALASE DOMAIN-CONTAINING PROTEIN 5"/>
    <property type="match status" value="1"/>
</dbReference>
<keyword evidence="2" id="KW-0223">Dioxygenase</keyword>
<dbReference type="SUPFAM" id="SSF54593">
    <property type="entry name" value="Glyoxalase/Bleomycin resistance protein/Dihydroxybiphenyl dioxygenase"/>
    <property type="match status" value="1"/>
</dbReference>
<dbReference type="Proteomes" id="UP000075260">
    <property type="component" value="Unassembled WGS sequence"/>
</dbReference>
<evidence type="ECO:0000259" key="1">
    <source>
        <dbReference type="PROSITE" id="PS51819"/>
    </source>
</evidence>
<evidence type="ECO:0000313" key="2">
    <source>
        <dbReference type="EMBL" id="KYF61345.1"/>
    </source>
</evidence>
<dbReference type="Gene3D" id="3.10.180.10">
    <property type="entry name" value="2,3-Dihydroxybiphenyl 1,2-Dioxygenase, domain 1"/>
    <property type="match status" value="1"/>
</dbReference>
<gene>
    <name evidence="2" type="ORF">BE15_15720</name>
</gene>
<dbReference type="AlphaFoldDB" id="A0A150PZX8"/>
<reference evidence="2 3" key="1">
    <citation type="submission" date="2014-02" db="EMBL/GenBank/DDBJ databases">
        <title>The small core and large imbalanced accessory genome model reveals a collaborative survival strategy of Sorangium cellulosum strains in nature.</title>
        <authorList>
            <person name="Han K."/>
            <person name="Peng R."/>
            <person name="Blom J."/>
            <person name="Li Y.-Z."/>
        </authorList>
    </citation>
    <scope>NUCLEOTIDE SEQUENCE [LARGE SCALE GENOMIC DNA]</scope>
    <source>
        <strain evidence="2 3">So0008-312</strain>
    </source>
</reference>
<dbReference type="InterPro" id="IPR050383">
    <property type="entry name" value="GlyoxalaseI/FosfomycinResist"/>
</dbReference>
<dbReference type="InterPro" id="IPR037523">
    <property type="entry name" value="VOC_core"/>
</dbReference>
<organism evidence="2 3">
    <name type="scientific">Sorangium cellulosum</name>
    <name type="common">Polyangium cellulosum</name>
    <dbReference type="NCBI Taxonomy" id="56"/>
    <lineage>
        <taxon>Bacteria</taxon>
        <taxon>Pseudomonadati</taxon>
        <taxon>Myxococcota</taxon>
        <taxon>Polyangia</taxon>
        <taxon>Polyangiales</taxon>
        <taxon>Polyangiaceae</taxon>
        <taxon>Sorangium</taxon>
    </lineage>
</organism>
<dbReference type="EMBL" id="JEMA01001196">
    <property type="protein sequence ID" value="KYF61345.1"/>
    <property type="molecule type" value="Genomic_DNA"/>
</dbReference>
<dbReference type="InterPro" id="IPR004360">
    <property type="entry name" value="Glyas_Fos-R_dOase_dom"/>
</dbReference>
<keyword evidence="2" id="KW-0560">Oxidoreductase</keyword>
<evidence type="ECO:0000313" key="3">
    <source>
        <dbReference type="Proteomes" id="UP000075260"/>
    </source>
</evidence>
<proteinExistence type="predicted"/>
<dbReference type="Pfam" id="PF00903">
    <property type="entry name" value="Glyoxalase"/>
    <property type="match status" value="1"/>
</dbReference>
<dbReference type="RefSeq" id="WP_061613099.1">
    <property type="nucleotide sequence ID" value="NZ_CP162579.1"/>
</dbReference>
<name>A0A150PZX8_SORCE</name>
<dbReference type="OrthoDB" id="9812656at2"/>
<protein>
    <submittedName>
        <fullName evidence="2">Dioxygenase</fullName>
    </submittedName>
</protein>
<feature type="domain" description="VOC" evidence="1">
    <location>
        <begin position="4"/>
        <end position="140"/>
    </location>
</feature>
<accession>A0A150PZX8</accession>
<sequence length="143" mass="15971">MTFHVDHVVLWVEDPLRALEFYTQVIGLSSVRAEEFRAGKAPFPSVRLSEVSILDLMPIASAESIRKYTGEVKPSAAGRPINHVCFAMTRDDFQALTARLTAASVAMHTTSSPSFGARGSTLHWFYFQDPDGNTLEARYYEEL</sequence>
<dbReference type="GO" id="GO:0051213">
    <property type="term" value="F:dioxygenase activity"/>
    <property type="evidence" value="ECO:0007669"/>
    <property type="project" value="UniProtKB-KW"/>
</dbReference>